<dbReference type="STRING" id="887062.HGR_11252"/>
<name>F3KUW6_9BURK</name>
<accession>F3KUW6</accession>
<evidence type="ECO:0008006" key="4">
    <source>
        <dbReference type="Google" id="ProtNLM"/>
    </source>
</evidence>
<gene>
    <name evidence="2" type="ORF">HGR_11252</name>
</gene>
<dbReference type="AlphaFoldDB" id="F3KUW6"/>
<dbReference type="Pfam" id="PF14334">
    <property type="entry name" value="DUF4390"/>
    <property type="match status" value="1"/>
</dbReference>
<dbReference type="eggNOG" id="ENOG502ZZV8">
    <property type="taxonomic scope" value="Bacteria"/>
</dbReference>
<evidence type="ECO:0000313" key="2">
    <source>
        <dbReference type="EMBL" id="EGI76459.1"/>
    </source>
</evidence>
<sequence length="230" mass="25588">MVLGWAQTPAAQAAQAVPGTAEDQAAVEAVTNSVPAPVPPPAPALTAPSLPGVARTSQAPTVSALQLRRQGDALELGVRLRFDLPEPVRDALYKGLSVIFTAEVEIYRERWWWLDSRVSRAQRQWRLVYQPLTQRWRLSVGAASSARAGNAALAQTFDSLDEALTVIQHITQWRVADWSALEAEDDHRIEFHFHLDTDKLPRPLQIGALGDDGWELDLNRQRTFTVERLD</sequence>
<evidence type="ECO:0000256" key="1">
    <source>
        <dbReference type="SAM" id="MobiDB-lite"/>
    </source>
</evidence>
<evidence type="ECO:0000313" key="3">
    <source>
        <dbReference type="Proteomes" id="UP000016368"/>
    </source>
</evidence>
<comment type="caution">
    <text evidence="2">The sequence shown here is derived from an EMBL/GenBank/DDBJ whole genome shotgun (WGS) entry which is preliminary data.</text>
</comment>
<proteinExistence type="predicted"/>
<reference evidence="2 3" key="1">
    <citation type="journal article" date="2011" name="EMBO J.">
        <title>Structural diversity of bacterial flagellar motors.</title>
        <authorList>
            <person name="Chen S."/>
            <person name="Beeby M."/>
            <person name="Murphy G.E."/>
            <person name="Leadbetter J.R."/>
            <person name="Hendrixson D.R."/>
            <person name="Briegel A."/>
            <person name="Li Z."/>
            <person name="Shi J."/>
            <person name="Tocheva E.I."/>
            <person name="Muller A."/>
            <person name="Dobro M.J."/>
            <person name="Jensen G.J."/>
        </authorList>
    </citation>
    <scope>NUCLEOTIDE SEQUENCE [LARGE SCALE GENOMIC DNA]</scope>
    <source>
        <strain evidence="2 3">ATCC 19624</strain>
    </source>
</reference>
<dbReference type="EMBL" id="AEGR01000065">
    <property type="protein sequence ID" value="EGI76459.1"/>
    <property type="molecule type" value="Genomic_DNA"/>
</dbReference>
<dbReference type="InterPro" id="IPR025500">
    <property type="entry name" value="DUF4390"/>
</dbReference>
<dbReference type="Proteomes" id="UP000016368">
    <property type="component" value="Unassembled WGS sequence"/>
</dbReference>
<organism evidence="2 3">
    <name type="scientific">Hylemonella gracilis ATCC 19624</name>
    <dbReference type="NCBI Taxonomy" id="887062"/>
    <lineage>
        <taxon>Bacteria</taxon>
        <taxon>Pseudomonadati</taxon>
        <taxon>Pseudomonadota</taxon>
        <taxon>Betaproteobacteria</taxon>
        <taxon>Burkholderiales</taxon>
        <taxon>Comamonadaceae</taxon>
        <taxon>Hylemonella</taxon>
    </lineage>
</organism>
<protein>
    <recommendedName>
        <fullName evidence="4">Proline rich signal peptide protein</fullName>
    </recommendedName>
</protein>
<feature type="region of interest" description="Disordered" evidence="1">
    <location>
        <begin position="33"/>
        <end position="54"/>
    </location>
</feature>
<keyword evidence="3" id="KW-1185">Reference proteome</keyword>